<protein>
    <recommendedName>
        <fullName evidence="2">Putative auto-transporter adhesin head GIN domain-containing protein</fullName>
    </recommendedName>
</protein>
<feature type="compositionally biased region" description="Polar residues" evidence="1">
    <location>
        <begin position="238"/>
        <end position="252"/>
    </location>
</feature>
<organism evidence="3 4">
    <name type="scientific">Brevundimonas basaltis</name>
    <dbReference type="NCBI Taxonomy" id="472166"/>
    <lineage>
        <taxon>Bacteria</taxon>
        <taxon>Pseudomonadati</taxon>
        <taxon>Pseudomonadota</taxon>
        <taxon>Alphaproteobacteria</taxon>
        <taxon>Caulobacterales</taxon>
        <taxon>Caulobacteraceae</taxon>
        <taxon>Brevundimonas</taxon>
    </lineage>
</organism>
<dbReference type="AlphaFoldDB" id="A0A7W8I041"/>
<reference evidence="3 4" key="1">
    <citation type="submission" date="2020-08" db="EMBL/GenBank/DDBJ databases">
        <title>Genomic Encyclopedia of Type Strains, Phase IV (KMG-IV): sequencing the most valuable type-strain genomes for metagenomic binning, comparative biology and taxonomic classification.</title>
        <authorList>
            <person name="Goeker M."/>
        </authorList>
    </citation>
    <scope>NUCLEOTIDE SEQUENCE [LARGE SCALE GENOMIC DNA]</scope>
    <source>
        <strain evidence="3 4">DSM 25335</strain>
    </source>
</reference>
<dbReference type="RefSeq" id="WP_183256169.1">
    <property type="nucleotide sequence ID" value="NZ_BAAAFF010000002.1"/>
</dbReference>
<evidence type="ECO:0000313" key="4">
    <source>
        <dbReference type="Proteomes" id="UP000566663"/>
    </source>
</evidence>
<dbReference type="Pfam" id="PF10988">
    <property type="entry name" value="DUF2807"/>
    <property type="match status" value="1"/>
</dbReference>
<dbReference type="Gene3D" id="2.160.20.120">
    <property type="match status" value="1"/>
</dbReference>
<accession>A0A7W8I041</accession>
<feature type="compositionally biased region" description="Low complexity" evidence="1">
    <location>
        <begin position="218"/>
        <end position="228"/>
    </location>
</feature>
<feature type="region of interest" description="Disordered" evidence="1">
    <location>
        <begin position="209"/>
        <end position="252"/>
    </location>
</feature>
<keyword evidence="4" id="KW-1185">Reference proteome</keyword>
<dbReference type="EMBL" id="JACHFZ010000007">
    <property type="protein sequence ID" value="MBB5293107.1"/>
    <property type="molecule type" value="Genomic_DNA"/>
</dbReference>
<comment type="caution">
    <text evidence="3">The sequence shown here is derived from an EMBL/GenBank/DDBJ whole genome shotgun (WGS) entry which is preliminary data.</text>
</comment>
<proteinExistence type="predicted"/>
<dbReference type="Proteomes" id="UP000566663">
    <property type="component" value="Unassembled WGS sequence"/>
</dbReference>
<evidence type="ECO:0000256" key="1">
    <source>
        <dbReference type="SAM" id="MobiDB-lite"/>
    </source>
</evidence>
<name>A0A7W8I041_9CAUL</name>
<dbReference type="InterPro" id="IPR021255">
    <property type="entry name" value="DUF2807"/>
</dbReference>
<gene>
    <name evidence="3" type="ORF">HNQ67_002653</name>
</gene>
<feature type="domain" description="Putative auto-transporter adhesin head GIN" evidence="2">
    <location>
        <begin position="76"/>
        <end position="249"/>
    </location>
</feature>
<evidence type="ECO:0000259" key="2">
    <source>
        <dbReference type="Pfam" id="PF10988"/>
    </source>
</evidence>
<sequence length="252" mass="26507">MIRTLLIITGASLVLCIAALAGAVALGGNDLARHGWSWTFRDGDFARTERSVTFKRADSGPSVTRTIAWDGSERLDIDVSAEVTYVQGDATSVEITGPREQVEALRLTSGRLTFDQSDRSEVVMFGWGDRGRLKITVTAPSVRTFDLSGSGDLIVRDYDQPSLAVIINGSGEVNASGRTETVDLRISGSGEADLSGVETRDADIRISGSGEAAVGPTGAASISISGSGDVTLTRRPDSLNQSISGSGEVRQN</sequence>
<evidence type="ECO:0000313" key="3">
    <source>
        <dbReference type="EMBL" id="MBB5293107.1"/>
    </source>
</evidence>